<dbReference type="Proteomes" id="UP001054252">
    <property type="component" value="Unassembled WGS sequence"/>
</dbReference>
<comment type="caution">
    <text evidence="2">The sequence shown here is derived from an EMBL/GenBank/DDBJ whole genome shotgun (WGS) entry which is preliminary data.</text>
</comment>
<evidence type="ECO:0000313" key="2">
    <source>
        <dbReference type="EMBL" id="GKV17228.1"/>
    </source>
</evidence>
<feature type="compositionally biased region" description="Basic and acidic residues" evidence="1">
    <location>
        <begin position="36"/>
        <end position="46"/>
    </location>
</feature>
<sequence>MLAHVDMYFCGTGSSYQWDNTLFSLSTFSGSETEDGETKGSDKIEG</sequence>
<reference evidence="2 3" key="1">
    <citation type="journal article" date="2021" name="Commun. Biol.">
        <title>The genome of Shorea leprosula (Dipterocarpaceae) highlights the ecological relevance of drought in aseasonal tropical rainforests.</title>
        <authorList>
            <person name="Ng K.K.S."/>
            <person name="Kobayashi M.J."/>
            <person name="Fawcett J.A."/>
            <person name="Hatakeyama M."/>
            <person name="Paape T."/>
            <person name="Ng C.H."/>
            <person name="Ang C.C."/>
            <person name="Tnah L.H."/>
            <person name="Lee C.T."/>
            <person name="Nishiyama T."/>
            <person name="Sese J."/>
            <person name="O'Brien M.J."/>
            <person name="Copetti D."/>
            <person name="Mohd Noor M.I."/>
            <person name="Ong R.C."/>
            <person name="Putra M."/>
            <person name="Sireger I.Z."/>
            <person name="Indrioko S."/>
            <person name="Kosugi Y."/>
            <person name="Izuno A."/>
            <person name="Isagi Y."/>
            <person name="Lee S.L."/>
            <person name="Shimizu K.K."/>
        </authorList>
    </citation>
    <scope>NUCLEOTIDE SEQUENCE [LARGE SCALE GENOMIC DNA]</scope>
    <source>
        <strain evidence="2">214</strain>
    </source>
</reference>
<dbReference type="AlphaFoldDB" id="A0AAV5JRF0"/>
<name>A0AAV5JRF0_9ROSI</name>
<keyword evidence="3" id="KW-1185">Reference proteome</keyword>
<proteinExistence type="predicted"/>
<protein>
    <submittedName>
        <fullName evidence="2">Uncharacterized protein</fullName>
    </submittedName>
</protein>
<evidence type="ECO:0000256" key="1">
    <source>
        <dbReference type="SAM" id="MobiDB-lite"/>
    </source>
</evidence>
<evidence type="ECO:0000313" key="3">
    <source>
        <dbReference type="Proteomes" id="UP001054252"/>
    </source>
</evidence>
<organism evidence="2 3">
    <name type="scientific">Rubroshorea leprosula</name>
    <dbReference type="NCBI Taxonomy" id="152421"/>
    <lineage>
        <taxon>Eukaryota</taxon>
        <taxon>Viridiplantae</taxon>
        <taxon>Streptophyta</taxon>
        <taxon>Embryophyta</taxon>
        <taxon>Tracheophyta</taxon>
        <taxon>Spermatophyta</taxon>
        <taxon>Magnoliopsida</taxon>
        <taxon>eudicotyledons</taxon>
        <taxon>Gunneridae</taxon>
        <taxon>Pentapetalae</taxon>
        <taxon>rosids</taxon>
        <taxon>malvids</taxon>
        <taxon>Malvales</taxon>
        <taxon>Dipterocarpaceae</taxon>
        <taxon>Rubroshorea</taxon>
    </lineage>
</organism>
<accession>A0AAV5JRF0</accession>
<dbReference type="EMBL" id="BPVZ01000047">
    <property type="protein sequence ID" value="GKV17228.1"/>
    <property type="molecule type" value="Genomic_DNA"/>
</dbReference>
<feature type="region of interest" description="Disordered" evidence="1">
    <location>
        <begin position="27"/>
        <end position="46"/>
    </location>
</feature>
<gene>
    <name evidence="2" type="ORF">SLEP1_g27761</name>
</gene>